<reference evidence="11 12" key="1">
    <citation type="journal article" date="2014" name="Genome Announc.">
        <title>Complete Genome Sequence of Hyphomicrobium nitrativorans Strain NL23, a Denitrifying Bacterium Isolated from Biofilm of a Methanol-Fed Denitrification System Treating Seawater at the Montreal Biodome.</title>
        <authorList>
            <person name="Martineau C."/>
            <person name="Villeneuve C."/>
            <person name="Mauffrey F."/>
            <person name="Villemur R."/>
        </authorList>
    </citation>
    <scope>NUCLEOTIDE SEQUENCE [LARGE SCALE GENOMIC DNA]</scope>
    <source>
        <strain evidence="11">NL23</strain>
    </source>
</reference>
<name>V5SCS6_9HYPH</name>
<keyword evidence="12" id="KW-1185">Reference proteome</keyword>
<dbReference type="Pfam" id="PF00691">
    <property type="entry name" value="OmpA"/>
    <property type="match status" value="1"/>
</dbReference>
<gene>
    <name evidence="11" type="ORF">W911_04115</name>
</gene>
<dbReference type="OrthoDB" id="7170686at2"/>
<evidence type="ECO:0000313" key="11">
    <source>
        <dbReference type="EMBL" id="AHB47779.1"/>
    </source>
</evidence>
<dbReference type="Pfam" id="PF13677">
    <property type="entry name" value="MotB_plug"/>
    <property type="match status" value="1"/>
</dbReference>
<dbReference type="CDD" id="cd07185">
    <property type="entry name" value="OmpA_C-like"/>
    <property type="match status" value="1"/>
</dbReference>
<keyword evidence="6 7" id="KW-0472">Membrane</keyword>
<dbReference type="PROSITE" id="PS51123">
    <property type="entry name" value="OMPA_2"/>
    <property type="match status" value="1"/>
</dbReference>
<keyword evidence="3" id="KW-1003">Cell membrane</keyword>
<dbReference type="Proteomes" id="UP000018542">
    <property type="component" value="Chromosome"/>
</dbReference>
<feature type="region of interest" description="Disordered" evidence="8">
    <location>
        <begin position="77"/>
        <end position="129"/>
    </location>
</feature>
<dbReference type="SUPFAM" id="SSF103088">
    <property type="entry name" value="OmpA-like"/>
    <property type="match status" value="1"/>
</dbReference>
<sequence>MSDGQVPHEVVIVRRRGGDGDEGHHGGAWKIAFADLMTAMMAFFLVMWLLNVSDKEKIQQIATYFNPMKLNSKIPTRKGVQEERDAAQSAPLAEGPTDQGATVSEVEGKDTQQGGHKRGGDGVLEEGDPQKAEEELFNDPYGVLARLAQEASQGDTEQGTRGQSETTARGGEGFSNPFEPFADRQVIPETGERAPLTLDDPGLQPDPTDAPDEMAKAPASAAEEAASQEARREVSTLKAELGQELAGISPEKRPSIDVERVSDGLLISLTDDFRFGMFASASAEPKPEMVVVMEKIAKVLAEREGRIVVRGHTDARPFRSERNNNWRLSMSRAKVAYYMLARGGVDEGRFESIEGRADRDLKIESDPNAAENRRIEILIRDDAS</sequence>
<evidence type="ECO:0000256" key="1">
    <source>
        <dbReference type="ARBA" id="ARBA00004162"/>
    </source>
</evidence>
<evidence type="ECO:0000256" key="4">
    <source>
        <dbReference type="ARBA" id="ARBA00022692"/>
    </source>
</evidence>
<feature type="domain" description="OmpA-like" evidence="10">
    <location>
        <begin position="265"/>
        <end position="383"/>
    </location>
</feature>
<dbReference type="KEGG" id="hni:W911_04115"/>
<dbReference type="PATRIC" id="fig|1029756.8.peg.860"/>
<evidence type="ECO:0000256" key="3">
    <source>
        <dbReference type="ARBA" id="ARBA00022475"/>
    </source>
</evidence>
<feature type="region of interest" description="Disordered" evidence="8">
    <location>
        <begin position="150"/>
        <end position="180"/>
    </location>
</feature>
<dbReference type="EMBL" id="CP006912">
    <property type="protein sequence ID" value="AHB47779.1"/>
    <property type="molecule type" value="Genomic_DNA"/>
</dbReference>
<evidence type="ECO:0000256" key="6">
    <source>
        <dbReference type="ARBA" id="ARBA00023136"/>
    </source>
</evidence>
<feature type="compositionally biased region" description="Low complexity" evidence="8">
    <location>
        <begin position="216"/>
        <end position="228"/>
    </location>
</feature>
<feature type="region of interest" description="Disordered" evidence="8">
    <location>
        <begin position="192"/>
        <end position="233"/>
    </location>
</feature>
<organism evidence="11 12">
    <name type="scientific">Hyphomicrobium nitrativorans NL23</name>
    <dbReference type="NCBI Taxonomy" id="1029756"/>
    <lineage>
        <taxon>Bacteria</taxon>
        <taxon>Pseudomonadati</taxon>
        <taxon>Pseudomonadota</taxon>
        <taxon>Alphaproteobacteria</taxon>
        <taxon>Hyphomicrobiales</taxon>
        <taxon>Hyphomicrobiaceae</taxon>
        <taxon>Hyphomicrobium</taxon>
    </lineage>
</organism>
<evidence type="ECO:0000259" key="10">
    <source>
        <dbReference type="PROSITE" id="PS51123"/>
    </source>
</evidence>
<comment type="subcellular location">
    <subcellularLocation>
        <location evidence="1">Cell membrane</location>
        <topology evidence="1">Single-pass membrane protein</topology>
    </subcellularLocation>
</comment>
<protein>
    <submittedName>
        <fullName evidence="11">Chemotaxis protein MotB</fullName>
    </submittedName>
</protein>
<evidence type="ECO:0000256" key="8">
    <source>
        <dbReference type="SAM" id="MobiDB-lite"/>
    </source>
</evidence>
<dbReference type="AlphaFoldDB" id="V5SCS6"/>
<evidence type="ECO:0000256" key="5">
    <source>
        <dbReference type="ARBA" id="ARBA00022989"/>
    </source>
</evidence>
<dbReference type="InterPro" id="IPR036737">
    <property type="entry name" value="OmpA-like_sf"/>
</dbReference>
<dbReference type="PANTHER" id="PTHR30329">
    <property type="entry name" value="STATOR ELEMENT OF FLAGELLAR MOTOR COMPLEX"/>
    <property type="match status" value="1"/>
</dbReference>
<feature type="compositionally biased region" description="Polar residues" evidence="8">
    <location>
        <begin position="150"/>
        <end position="167"/>
    </location>
</feature>
<evidence type="ECO:0000256" key="7">
    <source>
        <dbReference type="PROSITE-ProRule" id="PRU00473"/>
    </source>
</evidence>
<evidence type="ECO:0000256" key="2">
    <source>
        <dbReference type="ARBA" id="ARBA00008914"/>
    </source>
</evidence>
<dbReference type="RefSeq" id="WP_023786233.1">
    <property type="nucleotide sequence ID" value="NC_022997.1"/>
</dbReference>
<dbReference type="STRING" id="1029756.W911_04115"/>
<evidence type="ECO:0000313" key="12">
    <source>
        <dbReference type="Proteomes" id="UP000018542"/>
    </source>
</evidence>
<dbReference type="InterPro" id="IPR006665">
    <property type="entry name" value="OmpA-like"/>
</dbReference>
<comment type="similarity">
    <text evidence="2">Belongs to the MotB family.</text>
</comment>
<dbReference type="InterPro" id="IPR025713">
    <property type="entry name" value="MotB-like_N_dom"/>
</dbReference>
<accession>V5SCS6</accession>
<feature type="transmembrane region" description="Helical" evidence="9">
    <location>
        <begin position="31"/>
        <end position="50"/>
    </location>
</feature>
<evidence type="ECO:0000256" key="9">
    <source>
        <dbReference type="SAM" id="Phobius"/>
    </source>
</evidence>
<keyword evidence="5 9" id="KW-1133">Transmembrane helix</keyword>
<dbReference type="HOGENOM" id="CLU_016890_3_3_5"/>
<dbReference type="PANTHER" id="PTHR30329:SF21">
    <property type="entry name" value="LIPOPROTEIN YIAD-RELATED"/>
    <property type="match status" value="1"/>
</dbReference>
<keyword evidence="4 9" id="KW-0812">Transmembrane</keyword>
<dbReference type="Gene3D" id="3.30.1330.60">
    <property type="entry name" value="OmpA-like domain"/>
    <property type="match status" value="1"/>
</dbReference>
<dbReference type="InterPro" id="IPR050330">
    <property type="entry name" value="Bact_OuterMem_StrucFunc"/>
</dbReference>
<proteinExistence type="inferred from homology"/>
<dbReference type="GO" id="GO:0005886">
    <property type="term" value="C:plasma membrane"/>
    <property type="evidence" value="ECO:0007669"/>
    <property type="project" value="UniProtKB-SubCell"/>
</dbReference>